<name>A0A068R7J0_9GAMM</name>
<dbReference type="KEGG" id="xpo:XPG1_3245"/>
<protein>
    <submittedName>
        <fullName evidence="1">Uncharacterized protein</fullName>
    </submittedName>
</protein>
<reference evidence="1 2" key="1">
    <citation type="submission" date="2013-07" db="EMBL/GenBank/DDBJ databases">
        <authorList>
            <person name="Genoscope - CEA"/>
        </authorList>
    </citation>
    <scope>NUCLEOTIDE SEQUENCE [LARGE SCALE GENOMIC DNA]</scope>
    <source>
        <strain evidence="1 2">G6</strain>
    </source>
</reference>
<dbReference type="HOGENOM" id="CLU_3190862_0_0_6"/>
<evidence type="ECO:0000313" key="1">
    <source>
        <dbReference type="EMBL" id="CDG22881.1"/>
    </source>
</evidence>
<dbReference type="AlphaFoldDB" id="A0A068R7J0"/>
<accession>A0A068R7J0</accession>
<dbReference type="EMBL" id="FO704551">
    <property type="protein sequence ID" value="CDG22881.1"/>
    <property type="molecule type" value="Genomic_DNA"/>
</dbReference>
<organism evidence="1 2">
    <name type="scientific">Xenorhabdus poinarii G6</name>
    <dbReference type="NCBI Taxonomy" id="1354304"/>
    <lineage>
        <taxon>Bacteria</taxon>
        <taxon>Pseudomonadati</taxon>
        <taxon>Pseudomonadota</taxon>
        <taxon>Gammaproteobacteria</taxon>
        <taxon>Enterobacterales</taxon>
        <taxon>Morganellaceae</taxon>
        <taxon>Xenorhabdus</taxon>
    </lineage>
</organism>
<proteinExistence type="predicted"/>
<gene>
    <name evidence="1" type="ORF">XPG1_3245</name>
</gene>
<keyword evidence="2" id="KW-1185">Reference proteome</keyword>
<dbReference type="Proteomes" id="UP000032735">
    <property type="component" value="Chromosome"/>
</dbReference>
<evidence type="ECO:0000313" key="2">
    <source>
        <dbReference type="Proteomes" id="UP000032735"/>
    </source>
</evidence>
<sequence>MCYYLQSFVLSDFGHIIHSRKRIDSQCHSHNLILVGNDEHELSGIS</sequence>